<dbReference type="EMBL" id="JAGKQM010000002">
    <property type="protein sequence ID" value="KAH0938907.1"/>
    <property type="molecule type" value="Genomic_DNA"/>
</dbReference>
<keyword evidence="2" id="KW-1185">Reference proteome</keyword>
<protein>
    <submittedName>
        <fullName evidence="1">Uncharacterized protein</fullName>
    </submittedName>
</protein>
<evidence type="ECO:0000313" key="2">
    <source>
        <dbReference type="Proteomes" id="UP000824890"/>
    </source>
</evidence>
<dbReference type="PANTHER" id="PTHR16134">
    <property type="entry name" value="F-BOX/TPR REPEAT PROTEIN POF3"/>
    <property type="match status" value="1"/>
</dbReference>
<feature type="non-terminal residue" evidence="1">
    <location>
        <position position="1"/>
    </location>
</feature>
<reference evidence="1 2" key="1">
    <citation type="submission" date="2021-05" db="EMBL/GenBank/DDBJ databases">
        <title>Genome Assembly of Synthetic Allotetraploid Brassica napus Reveals Homoeologous Exchanges between Subgenomes.</title>
        <authorList>
            <person name="Davis J.T."/>
        </authorList>
    </citation>
    <scope>NUCLEOTIDE SEQUENCE [LARGE SCALE GENOMIC DNA]</scope>
    <source>
        <strain evidence="2">cv. Da-Ae</strain>
        <tissue evidence="1">Seedling</tissue>
    </source>
</reference>
<dbReference type="Proteomes" id="UP000824890">
    <property type="component" value="Unassembled WGS sequence"/>
</dbReference>
<organism evidence="1 2">
    <name type="scientific">Brassica napus</name>
    <name type="common">Rape</name>
    <dbReference type="NCBI Taxonomy" id="3708"/>
    <lineage>
        <taxon>Eukaryota</taxon>
        <taxon>Viridiplantae</taxon>
        <taxon>Streptophyta</taxon>
        <taxon>Embryophyta</taxon>
        <taxon>Tracheophyta</taxon>
        <taxon>Spermatophyta</taxon>
        <taxon>Magnoliopsida</taxon>
        <taxon>eudicotyledons</taxon>
        <taxon>Gunneridae</taxon>
        <taxon>Pentapetalae</taxon>
        <taxon>rosids</taxon>
        <taxon>malvids</taxon>
        <taxon>Brassicales</taxon>
        <taxon>Brassicaceae</taxon>
        <taxon>Brassiceae</taxon>
        <taxon>Brassica</taxon>
    </lineage>
</organism>
<name>A0ABQ8EB77_BRANA</name>
<dbReference type="PANTHER" id="PTHR16134:SF50">
    <property type="entry name" value="GRR1-LIKE PROTEIN 1"/>
    <property type="match status" value="1"/>
</dbReference>
<dbReference type="Gene3D" id="3.80.10.10">
    <property type="entry name" value="Ribonuclease Inhibitor"/>
    <property type="match status" value="1"/>
</dbReference>
<dbReference type="SUPFAM" id="SSF52047">
    <property type="entry name" value="RNI-like"/>
    <property type="match status" value="1"/>
</dbReference>
<accession>A0ABQ8EB77</accession>
<sequence>VSGLWDVLPDYIPLLYSLCPGLTSLNLSYATVQMLDLVELLSQCSKLQKLWLYVSQVMDLIEDKGLKVIASCCVRNCEKKKGTAKLRLALREQGLVSVSESCPNLESCPVYKSSFSYHFSVMEPLTQQPLDEGFKAIVQRCKDLQLTRPLNTLGYMPRSLKLEIRNCPLGSTALLEIHLPYVLPLHIVFTKMLESHLR</sequence>
<comment type="caution">
    <text evidence="1">The sequence shown here is derived from an EMBL/GenBank/DDBJ whole genome shotgun (WGS) entry which is preliminary data.</text>
</comment>
<evidence type="ECO:0000313" key="1">
    <source>
        <dbReference type="EMBL" id="KAH0938907.1"/>
    </source>
</evidence>
<proteinExistence type="predicted"/>
<gene>
    <name evidence="1" type="ORF">HID58_006368</name>
</gene>
<dbReference type="InterPro" id="IPR032675">
    <property type="entry name" value="LRR_dom_sf"/>
</dbReference>